<sequence length="377" mass="41944">MPLDFRSFISLLSFLVIAHTISVANVPICVCPEIKCPVCEDCSLSHRSSALLKDKEILNNNRIQFNPSPRWSIVEDVKRSPETIKIGISQLKSITNGNLKERAHVTTRMSVNVEKREPLIEQAPHARNLIISTPQTSTASSARNIGATRISLKPINLNTTRSFAFRRLISAKWAHTFRWPTTEVRLRTIAPKQKITLRPIIKDDYDLNEEEEILRNRVLAQIKEKNEVVKTTPTVLSTTVPVATSTTTETTTTKISVDSISTTSPPTTTPRVIVSSDSPIVEQISPSGYASSSLFGSRTHTFDPTKCNNGEWAELLEKKMMQNDATSSKQRISNELGESALRAVSVLCSRTTISFRLVATKYCQMTSGDVTCLIFEP</sequence>
<dbReference type="Proteomes" id="UP000887575">
    <property type="component" value="Unassembled WGS sequence"/>
</dbReference>
<name>A0AAF3EZ38_9BILA</name>
<keyword evidence="3" id="KW-1185">Reference proteome</keyword>
<evidence type="ECO:0000313" key="4">
    <source>
        <dbReference type="WBParaSite" id="MBELARI_LOCUS19414"/>
    </source>
</evidence>
<accession>A0AAF3EZ38</accession>
<proteinExistence type="predicted"/>
<dbReference type="Pfam" id="PF04155">
    <property type="entry name" value="Ground-like"/>
    <property type="match status" value="1"/>
</dbReference>
<protein>
    <recommendedName>
        <fullName evidence="2">Ground-like domain-containing protein</fullName>
    </recommendedName>
</protein>
<feature type="signal peptide" evidence="1">
    <location>
        <begin position="1"/>
        <end position="24"/>
    </location>
</feature>
<dbReference type="AlphaFoldDB" id="A0AAF3EZ38"/>
<feature type="chain" id="PRO_5042046344" description="Ground-like domain-containing protein" evidence="1">
    <location>
        <begin position="25"/>
        <end position="377"/>
    </location>
</feature>
<dbReference type="InterPro" id="IPR007284">
    <property type="entry name" value="Ground-like_dom"/>
</dbReference>
<dbReference type="WBParaSite" id="MBELARI_LOCUS19414">
    <property type="protein sequence ID" value="MBELARI_LOCUS19414"/>
    <property type="gene ID" value="MBELARI_LOCUS19414"/>
</dbReference>
<feature type="domain" description="Ground-like" evidence="2">
    <location>
        <begin position="306"/>
        <end position="375"/>
    </location>
</feature>
<evidence type="ECO:0000313" key="3">
    <source>
        <dbReference type="Proteomes" id="UP000887575"/>
    </source>
</evidence>
<organism evidence="3 4">
    <name type="scientific">Mesorhabditis belari</name>
    <dbReference type="NCBI Taxonomy" id="2138241"/>
    <lineage>
        <taxon>Eukaryota</taxon>
        <taxon>Metazoa</taxon>
        <taxon>Ecdysozoa</taxon>
        <taxon>Nematoda</taxon>
        <taxon>Chromadorea</taxon>
        <taxon>Rhabditida</taxon>
        <taxon>Rhabditina</taxon>
        <taxon>Rhabditomorpha</taxon>
        <taxon>Rhabditoidea</taxon>
        <taxon>Rhabditidae</taxon>
        <taxon>Mesorhabditinae</taxon>
        <taxon>Mesorhabditis</taxon>
    </lineage>
</organism>
<evidence type="ECO:0000259" key="2">
    <source>
        <dbReference type="Pfam" id="PF04155"/>
    </source>
</evidence>
<keyword evidence="1" id="KW-0732">Signal</keyword>
<evidence type="ECO:0000256" key="1">
    <source>
        <dbReference type="SAM" id="SignalP"/>
    </source>
</evidence>
<reference evidence="4" key="1">
    <citation type="submission" date="2024-02" db="UniProtKB">
        <authorList>
            <consortium name="WormBaseParasite"/>
        </authorList>
    </citation>
    <scope>IDENTIFICATION</scope>
</reference>